<organism evidence="1 2">
    <name type="scientific">Caenorhabditis auriculariae</name>
    <dbReference type="NCBI Taxonomy" id="2777116"/>
    <lineage>
        <taxon>Eukaryota</taxon>
        <taxon>Metazoa</taxon>
        <taxon>Ecdysozoa</taxon>
        <taxon>Nematoda</taxon>
        <taxon>Chromadorea</taxon>
        <taxon>Rhabditida</taxon>
        <taxon>Rhabditina</taxon>
        <taxon>Rhabditomorpha</taxon>
        <taxon>Rhabditoidea</taxon>
        <taxon>Rhabditidae</taxon>
        <taxon>Peloderinae</taxon>
        <taxon>Caenorhabditis</taxon>
    </lineage>
</organism>
<proteinExistence type="predicted"/>
<evidence type="ECO:0000313" key="1">
    <source>
        <dbReference type="EMBL" id="CAD6196050.1"/>
    </source>
</evidence>
<dbReference type="EMBL" id="CAJGYM010000065">
    <property type="protein sequence ID" value="CAD6196050.1"/>
    <property type="molecule type" value="Genomic_DNA"/>
</dbReference>
<comment type="caution">
    <text evidence="1">The sequence shown here is derived from an EMBL/GenBank/DDBJ whole genome shotgun (WGS) entry which is preliminary data.</text>
</comment>
<protein>
    <submittedName>
        <fullName evidence="1">Uncharacterized protein</fullName>
    </submittedName>
</protein>
<name>A0A8S1HLY0_9PELO</name>
<dbReference type="Proteomes" id="UP000835052">
    <property type="component" value="Unassembled WGS sequence"/>
</dbReference>
<reference evidence="1" key="1">
    <citation type="submission" date="2020-10" db="EMBL/GenBank/DDBJ databases">
        <authorList>
            <person name="Kikuchi T."/>
        </authorList>
    </citation>
    <scope>NUCLEOTIDE SEQUENCE</scope>
    <source>
        <strain evidence="1">NKZ352</strain>
    </source>
</reference>
<gene>
    <name evidence="1" type="ORF">CAUJ_LOCUS11966</name>
</gene>
<evidence type="ECO:0000313" key="2">
    <source>
        <dbReference type="Proteomes" id="UP000835052"/>
    </source>
</evidence>
<keyword evidence="2" id="KW-1185">Reference proteome</keyword>
<dbReference type="AlphaFoldDB" id="A0A8S1HLY0"/>
<sequence length="130" mass="14711">MGRFRSSSEIQNSDYLNKGTGCVGKAGRATSFVTDEDRPILPTLRQLLVDAEQNPGRGSPLSREDLEQVAYDDLKRLRASATAEEKRLPELLETEHAEMANLLNAEGLNYYYWFNSSFFLFLDTLDTLQT</sequence>
<accession>A0A8S1HLY0</accession>